<proteinExistence type="predicted"/>
<dbReference type="InterPro" id="IPR016071">
    <property type="entry name" value="Staphylococal_nuclease_OB-fold"/>
</dbReference>
<organism evidence="3 4">
    <name type="scientific">Candidatus Limenecus avicola</name>
    <dbReference type="NCBI Taxonomy" id="2840847"/>
    <lineage>
        <taxon>Bacteria</taxon>
        <taxon>Bacillati</taxon>
        <taxon>Bacillota</taxon>
        <taxon>Clostridia</taxon>
        <taxon>Eubacteriales</taxon>
        <taxon>Clostridiaceae</taxon>
        <taxon>Clostridiaceae incertae sedis</taxon>
        <taxon>Candidatus Limenecus</taxon>
    </lineage>
</organism>
<feature type="chain" id="PRO_5039550550" evidence="1">
    <location>
        <begin position="24"/>
        <end position="152"/>
    </location>
</feature>
<comment type="caution">
    <text evidence="3">The sequence shown here is derived from an EMBL/GenBank/DDBJ whole genome shotgun (WGS) entry which is preliminary data.</text>
</comment>
<accession>A0A9D1N097</accession>
<gene>
    <name evidence="3" type="ORF">IAD26_06295</name>
</gene>
<feature type="domain" description="TNase-like" evidence="2">
    <location>
        <begin position="28"/>
        <end position="152"/>
    </location>
</feature>
<dbReference type="Pfam" id="PF00565">
    <property type="entry name" value="SNase"/>
    <property type="match status" value="1"/>
</dbReference>
<dbReference type="AlphaFoldDB" id="A0A9D1N097"/>
<dbReference type="InterPro" id="IPR035437">
    <property type="entry name" value="SNase_OB-fold_sf"/>
</dbReference>
<evidence type="ECO:0000313" key="4">
    <source>
        <dbReference type="Proteomes" id="UP000886748"/>
    </source>
</evidence>
<dbReference type="SUPFAM" id="SSF50199">
    <property type="entry name" value="Staphylococcal nuclease"/>
    <property type="match status" value="1"/>
</dbReference>
<evidence type="ECO:0000313" key="3">
    <source>
        <dbReference type="EMBL" id="HIU92729.1"/>
    </source>
</evidence>
<dbReference type="Gene3D" id="2.40.50.90">
    <property type="match status" value="1"/>
</dbReference>
<evidence type="ECO:0000256" key="1">
    <source>
        <dbReference type="SAM" id="SignalP"/>
    </source>
</evidence>
<evidence type="ECO:0000259" key="2">
    <source>
        <dbReference type="PROSITE" id="PS50830"/>
    </source>
</evidence>
<dbReference type="PROSITE" id="PS50830">
    <property type="entry name" value="TNASE_3"/>
    <property type="match status" value="1"/>
</dbReference>
<keyword evidence="1" id="KW-0732">Signal</keyword>
<feature type="signal peptide" evidence="1">
    <location>
        <begin position="1"/>
        <end position="23"/>
    </location>
</feature>
<dbReference type="Proteomes" id="UP000886748">
    <property type="component" value="Unassembled WGS sequence"/>
</dbReference>
<sequence>MNKHLLKIFVAVCAFLSANIGICANQNYLIKPQIAYVIDGDTVKIRLKERNTSVRLTGIDCYETSDNNHIKYQRNKGLTDDEIISRGLKAKQEMIKILRKHKEIYLEITGVDHYSRLVGIFYYKDPQGKYININNEMMKTGYCPEYIYKRNW</sequence>
<reference evidence="3" key="1">
    <citation type="submission" date="2020-10" db="EMBL/GenBank/DDBJ databases">
        <authorList>
            <person name="Gilroy R."/>
        </authorList>
    </citation>
    <scope>NUCLEOTIDE SEQUENCE</scope>
    <source>
        <strain evidence="3">CHK154-7741</strain>
    </source>
</reference>
<reference evidence="3" key="2">
    <citation type="journal article" date="2021" name="PeerJ">
        <title>Extensive microbial diversity within the chicken gut microbiome revealed by metagenomics and culture.</title>
        <authorList>
            <person name="Gilroy R."/>
            <person name="Ravi A."/>
            <person name="Getino M."/>
            <person name="Pursley I."/>
            <person name="Horton D.L."/>
            <person name="Alikhan N.F."/>
            <person name="Baker D."/>
            <person name="Gharbi K."/>
            <person name="Hall N."/>
            <person name="Watson M."/>
            <person name="Adriaenssens E.M."/>
            <person name="Foster-Nyarko E."/>
            <person name="Jarju S."/>
            <person name="Secka A."/>
            <person name="Antonio M."/>
            <person name="Oren A."/>
            <person name="Chaudhuri R.R."/>
            <person name="La Ragione R."/>
            <person name="Hildebrand F."/>
            <person name="Pallen M.J."/>
        </authorList>
    </citation>
    <scope>NUCLEOTIDE SEQUENCE</scope>
    <source>
        <strain evidence="3">CHK154-7741</strain>
    </source>
</reference>
<protein>
    <submittedName>
        <fullName evidence="3">Thermonuclease family protein</fullName>
    </submittedName>
</protein>
<name>A0A9D1N097_9CLOT</name>
<dbReference type="EMBL" id="DVOD01000046">
    <property type="protein sequence ID" value="HIU92729.1"/>
    <property type="molecule type" value="Genomic_DNA"/>
</dbReference>